<dbReference type="Pfam" id="PF03772">
    <property type="entry name" value="Competence"/>
    <property type="match status" value="1"/>
</dbReference>
<feature type="transmembrane region" description="Helical" evidence="6">
    <location>
        <begin position="450"/>
        <end position="471"/>
    </location>
</feature>
<feature type="transmembrane region" description="Helical" evidence="6">
    <location>
        <begin position="363"/>
        <end position="385"/>
    </location>
</feature>
<gene>
    <name evidence="8" type="ORF">MKY91_07935</name>
</gene>
<dbReference type="NCBIfam" id="TIGR00361">
    <property type="entry name" value="ComEC_Rec2"/>
    <property type="match status" value="1"/>
</dbReference>
<reference evidence="8 9" key="1">
    <citation type="submission" date="2024-03" db="EMBL/GenBank/DDBJ databases">
        <title>Bacilli Hybrid Assemblies.</title>
        <authorList>
            <person name="Kovac J."/>
        </authorList>
    </citation>
    <scope>NUCLEOTIDE SEQUENCE [LARGE SCALE GENOMIC DNA]</scope>
    <source>
        <strain evidence="8 9">FSL R7-0666</strain>
    </source>
</reference>
<feature type="transmembrane region" description="Helical" evidence="6">
    <location>
        <begin position="204"/>
        <end position="227"/>
    </location>
</feature>
<dbReference type="SUPFAM" id="SSF56281">
    <property type="entry name" value="Metallo-hydrolase/oxidoreductase"/>
    <property type="match status" value="1"/>
</dbReference>
<dbReference type="CDD" id="cd07731">
    <property type="entry name" value="ComA-like_MBL-fold"/>
    <property type="match status" value="1"/>
</dbReference>
<evidence type="ECO:0000256" key="4">
    <source>
        <dbReference type="ARBA" id="ARBA00022989"/>
    </source>
</evidence>
<evidence type="ECO:0000256" key="3">
    <source>
        <dbReference type="ARBA" id="ARBA00022692"/>
    </source>
</evidence>
<dbReference type="InterPro" id="IPR035681">
    <property type="entry name" value="ComA-like_MBL"/>
</dbReference>
<feature type="transmembrane region" description="Helical" evidence="6">
    <location>
        <begin position="331"/>
        <end position="351"/>
    </location>
</feature>
<dbReference type="InterPro" id="IPR004797">
    <property type="entry name" value="Competence_ComEC/Rec2"/>
</dbReference>
<dbReference type="InterPro" id="IPR036866">
    <property type="entry name" value="RibonucZ/Hydroxyglut_hydro"/>
</dbReference>
<evidence type="ECO:0000256" key="5">
    <source>
        <dbReference type="ARBA" id="ARBA00023136"/>
    </source>
</evidence>
<evidence type="ECO:0000256" key="1">
    <source>
        <dbReference type="ARBA" id="ARBA00004651"/>
    </source>
</evidence>
<evidence type="ECO:0000259" key="7">
    <source>
        <dbReference type="SMART" id="SM00849"/>
    </source>
</evidence>
<proteinExistence type="predicted"/>
<dbReference type="NCBIfam" id="TIGR00360">
    <property type="entry name" value="ComEC_N-term"/>
    <property type="match status" value="1"/>
</dbReference>
<dbReference type="PANTHER" id="PTHR30619">
    <property type="entry name" value="DNA INTERNALIZATION/COMPETENCE PROTEIN COMEC/REC2"/>
    <property type="match status" value="1"/>
</dbReference>
<protein>
    <submittedName>
        <fullName evidence="8">DNA internalization-related competence protein ComEC/Rec2</fullName>
    </submittedName>
</protein>
<keyword evidence="3 6" id="KW-0812">Transmembrane</keyword>
<dbReference type="Pfam" id="PF13567">
    <property type="entry name" value="DUF4131"/>
    <property type="match status" value="1"/>
</dbReference>
<feature type="transmembrane region" description="Helical" evidence="6">
    <location>
        <begin position="16"/>
        <end position="33"/>
    </location>
</feature>
<dbReference type="EMBL" id="JBCITK010000001">
    <property type="protein sequence ID" value="MEN0643074.1"/>
    <property type="molecule type" value="Genomic_DNA"/>
</dbReference>
<comment type="caution">
    <text evidence="8">The sequence shown here is derived from an EMBL/GenBank/DDBJ whole genome shotgun (WGS) entry which is preliminary data.</text>
</comment>
<evidence type="ECO:0000313" key="8">
    <source>
        <dbReference type="EMBL" id="MEN0643074.1"/>
    </source>
</evidence>
<keyword evidence="2" id="KW-1003">Cell membrane</keyword>
<evidence type="ECO:0000256" key="6">
    <source>
        <dbReference type="SAM" id="Phobius"/>
    </source>
</evidence>
<evidence type="ECO:0000256" key="2">
    <source>
        <dbReference type="ARBA" id="ARBA00022475"/>
    </source>
</evidence>
<evidence type="ECO:0000313" key="9">
    <source>
        <dbReference type="Proteomes" id="UP001418796"/>
    </source>
</evidence>
<dbReference type="InterPro" id="IPR052159">
    <property type="entry name" value="Competence_DNA_uptake"/>
</dbReference>
<dbReference type="SMART" id="SM00849">
    <property type="entry name" value="Lactamase_B"/>
    <property type="match status" value="1"/>
</dbReference>
<dbReference type="InterPro" id="IPR001279">
    <property type="entry name" value="Metallo-B-lactamas"/>
</dbReference>
<dbReference type="RefSeq" id="WP_343130075.1">
    <property type="nucleotide sequence ID" value="NZ_JBCITK010000001.1"/>
</dbReference>
<dbReference type="Pfam" id="PF00753">
    <property type="entry name" value="Lactamase_B"/>
    <property type="match status" value="1"/>
</dbReference>
<feature type="transmembrane region" description="Helical" evidence="6">
    <location>
        <begin position="392"/>
        <end position="411"/>
    </location>
</feature>
<feature type="transmembrane region" description="Helical" evidence="6">
    <location>
        <begin position="279"/>
        <end position="299"/>
    </location>
</feature>
<dbReference type="Proteomes" id="UP001418796">
    <property type="component" value="Unassembled WGS sequence"/>
</dbReference>
<keyword evidence="9" id="KW-1185">Reference proteome</keyword>
<keyword evidence="4 6" id="KW-1133">Transmembrane helix</keyword>
<feature type="transmembrane region" description="Helical" evidence="6">
    <location>
        <begin position="239"/>
        <end position="258"/>
    </location>
</feature>
<keyword evidence="5 6" id="KW-0472">Membrane</keyword>
<feature type="transmembrane region" description="Helical" evidence="6">
    <location>
        <begin position="426"/>
        <end position="443"/>
    </location>
</feature>
<dbReference type="Gene3D" id="3.60.15.10">
    <property type="entry name" value="Ribonuclease Z/Hydroxyacylglutathione hydrolase-like"/>
    <property type="match status" value="1"/>
</dbReference>
<sequence length="749" mass="85131">MSIALLIIYCLLQKEQRTWAILLALTVFSLFFLRGEIAEKINVTSFTEGQLTAQVTVKGIPRVNGDSISFQVKHESGERFQVSGMLANENEQNVWNKLRPGDRCTIKGKLEVPNVASNFFEFDYEKYLYQQSIHWIYRINPSQSTCENDPGTWLDQFNDWRMDRIGSIQETYHESTSGLIVALTYGDRYFIDQDVLSAYEKLGVIHLLAVSGMHVGMLTAFLFYVFIRLGLTKERAMELLLIGLPFYAILAGAAPPVIRASSMSFIVLFCLRVKKKVHPLFGIGIVSFLFLMIHPYSLLQLGFQLSFLISFSLLISAPTIRTLYPSYFKQMISVTFIAQLITLPLILYHFFEWNVISLPLNLIYIPFITMVALPSSFLASVFDLFLPSALNLPYYLLQTIVPPIHFSLMYINKWPLGSYIPGKPSGWQLFIMYGVILYILYIWESQCKRWLIRSLILIFIVMISLKMTPYLNAKAVVTMLDVGQGDSYVIELPRRKAVIVIDTGGVIRFSNEPWQKRKNQFDTGKDIVVPYLKAKGISSIDQLVLTHGDHDHIGGAEGIVRQIPVKELLYGNGPITKEGENQVLRSFFEEGTKLSFVESGYSWSYGDNDFIILSPFSDKKEEDINERSIVIAASIEGVKWLFTGDLGEKGERRIIEQYPNLRVDILKAGHHGSLTSSSEALLDHIMPKVVLISAGRNNRHGHPHPEITSRFEARRMKIYRTDLNGAVQFIWSQGDINVETMLESDKTGP</sequence>
<dbReference type="PANTHER" id="PTHR30619:SF1">
    <property type="entry name" value="RECOMBINATION PROTEIN 2"/>
    <property type="match status" value="1"/>
</dbReference>
<feature type="domain" description="Metallo-beta-lactamase" evidence="7">
    <location>
        <begin position="484"/>
        <end position="696"/>
    </location>
</feature>
<name>A0ABU9VGW0_9BACI</name>
<dbReference type="InterPro" id="IPR025405">
    <property type="entry name" value="DUF4131"/>
</dbReference>
<accession>A0ABU9VGW0</accession>
<dbReference type="InterPro" id="IPR004477">
    <property type="entry name" value="ComEC_N"/>
</dbReference>
<organism evidence="8 9">
    <name type="scientific">Alkalicoccobacillus gibsonii</name>
    <dbReference type="NCBI Taxonomy" id="79881"/>
    <lineage>
        <taxon>Bacteria</taxon>
        <taxon>Bacillati</taxon>
        <taxon>Bacillota</taxon>
        <taxon>Bacilli</taxon>
        <taxon>Bacillales</taxon>
        <taxon>Bacillaceae</taxon>
        <taxon>Alkalicoccobacillus</taxon>
    </lineage>
</organism>
<feature type="transmembrane region" description="Helical" evidence="6">
    <location>
        <begin position="305"/>
        <end position="324"/>
    </location>
</feature>
<comment type="subcellular location">
    <subcellularLocation>
        <location evidence="1">Cell membrane</location>
        <topology evidence="1">Multi-pass membrane protein</topology>
    </subcellularLocation>
</comment>